<reference evidence="8" key="1">
    <citation type="submission" date="2017-04" db="EMBL/GenBank/DDBJ databases">
        <authorList>
            <person name="Varghese N."/>
            <person name="Submissions S."/>
        </authorList>
    </citation>
    <scope>NUCLEOTIDE SEQUENCE [LARGE SCALE GENOMIC DNA]</scope>
    <source>
        <strain evidence="8">DSM 20463</strain>
    </source>
</reference>
<keyword evidence="8" id="KW-1185">Reference proteome</keyword>
<dbReference type="SUPFAM" id="SSF55469">
    <property type="entry name" value="FMN-dependent nitroreductase-like"/>
    <property type="match status" value="1"/>
</dbReference>
<dbReference type="Gene3D" id="3.40.109.10">
    <property type="entry name" value="NADH Oxidase"/>
    <property type="match status" value="1"/>
</dbReference>
<dbReference type="Pfam" id="PF00881">
    <property type="entry name" value="Nitroreductase"/>
    <property type="match status" value="1"/>
</dbReference>
<evidence type="ECO:0000256" key="4">
    <source>
        <dbReference type="ARBA" id="ARBA00023002"/>
    </source>
</evidence>
<dbReference type="CDD" id="cd02146">
    <property type="entry name" value="NfsA-like"/>
    <property type="match status" value="1"/>
</dbReference>
<dbReference type="InterPro" id="IPR000415">
    <property type="entry name" value="Nitroreductase-like"/>
</dbReference>
<dbReference type="Proteomes" id="UP000192368">
    <property type="component" value="Unassembled WGS sequence"/>
</dbReference>
<dbReference type="AlphaFoldDB" id="A0A1W1VHE4"/>
<feature type="domain" description="Nitroreductase" evidence="6">
    <location>
        <begin position="10"/>
        <end position="163"/>
    </location>
</feature>
<keyword evidence="2 5" id="KW-0285">Flavoprotein</keyword>
<protein>
    <recommendedName>
        <fullName evidence="6">Nitroreductase domain-containing protein</fullName>
    </recommendedName>
</protein>
<dbReference type="PANTHER" id="PTHR43425:SF2">
    <property type="entry name" value="OXYGEN-INSENSITIVE NADPH NITROREDUCTASE"/>
    <property type="match status" value="1"/>
</dbReference>
<dbReference type="PANTHER" id="PTHR43425">
    <property type="entry name" value="OXYGEN-INSENSITIVE NADPH NITROREDUCTASE"/>
    <property type="match status" value="1"/>
</dbReference>
<keyword evidence="3 5" id="KW-0288">FMN</keyword>
<dbReference type="EMBL" id="FWWR01000017">
    <property type="protein sequence ID" value="SMB92782.1"/>
    <property type="molecule type" value="Genomic_DNA"/>
</dbReference>
<evidence type="ECO:0000256" key="2">
    <source>
        <dbReference type="ARBA" id="ARBA00022630"/>
    </source>
</evidence>
<keyword evidence="5" id="KW-0521">NADP</keyword>
<accession>A0A1W1VHE4</accession>
<organism evidence="7 8">
    <name type="scientific">Peptoniphilus asaccharolyticus DSM 20463</name>
    <dbReference type="NCBI Taxonomy" id="573058"/>
    <lineage>
        <taxon>Bacteria</taxon>
        <taxon>Bacillati</taxon>
        <taxon>Bacillota</taxon>
        <taxon>Tissierellia</taxon>
        <taxon>Tissierellales</taxon>
        <taxon>Peptoniphilaceae</taxon>
        <taxon>Peptoniphilus</taxon>
    </lineage>
</organism>
<dbReference type="PIRSF" id="PIRSF005426">
    <property type="entry name" value="Frp"/>
    <property type="match status" value="1"/>
</dbReference>
<keyword evidence="4 5" id="KW-0560">Oxidoreductase</keyword>
<evidence type="ECO:0000313" key="8">
    <source>
        <dbReference type="Proteomes" id="UP000192368"/>
    </source>
</evidence>
<evidence type="ECO:0000256" key="1">
    <source>
        <dbReference type="ARBA" id="ARBA00008366"/>
    </source>
</evidence>
<sequence>MSDTIKNQLQHKTIRKFENRKIDEETLNKLFEVYNHVPTSTGMQQTSVIRVIDPKIKHQIMEVSTQSYLEEVPELLIFIVDLYRNYRIADEKGYKEDAYSHMDKFFQGFTDAVISAQNMVVAMESIGLGAVYFGSILNDYDKMVEILNLPKYTFPVVGLGFGYPAEEPQLKPKMPVGLKVFENEYKVYDNYLETFKEYDDITTTYYDTRDNGKRSDCFTDQVVKKFLSVNDVRRDVIKSIAKQGFEIRI</sequence>
<comment type="similarity">
    <text evidence="1 5">Belongs to the flavin oxidoreductase frp family.</text>
</comment>
<dbReference type="InterPro" id="IPR016446">
    <property type="entry name" value="Flavin_OxRdtase_Frp"/>
</dbReference>
<dbReference type="STRING" id="573058.SAMN00017477_1973"/>
<evidence type="ECO:0000256" key="3">
    <source>
        <dbReference type="ARBA" id="ARBA00022643"/>
    </source>
</evidence>
<dbReference type="InterPro" id="IPR029479">
    <property type="entry name" value="Nitroreductase"/>
</dbReference>
<proteinExistence type="inferred from homology"/>
<gene>
    <name evidence="7" type="ORF">SAMN00017477_1973</name>
</gene>
<dbReference type="GO" id="GO:0016491">
    <property type="term" value="F:oxidoreductase activity"/>
    <property type="evidence" value="ECO:0007669"/>
    <property type="project" value="UniProtKB-UniRule"/>
</dbReference>
<dbReference type="OrthoDB" id="9775805at2"/>
<evidence type="ECO:0000256" key="5">
    <source>
        <dbReference type="PIRNR" id="PIRNR005426"/>
    </source>
</evidence>
<evidence type="ECO:0000313" key="7">
    <source>
        <dbReference type="EMBL" id="SMB92782.1"/>
    </source>
</evidence>
<evidence type="ECO:0000259" key="6">
    <source>
        <dbReference type="Pfam" id="PF00881"/>
    </source>
</evidence>
<name>A0A1W1VHE4_PEPAS</name>
<dbReference type="RefSeq" id="WP_084231486.1">
    <property type="nucleotide sequence ID" value="NZ_FWWR01000017.1"/>
</dbReference>